<dbReference type="AlphaFoldDB" id="A0A953I4S1"/>
<proteinExistence type="inferred from homology"/>
<evidence type="ECO:0000259" key="10">
    <source>
        <dbReference type="Pfam" id="PF01225"/>
    </source>
</evidence>
<sequence>MRVKDCLVVGQLLQGDPAAEITDVVYDSRQVTPGALFVALPGRNVDGHDFAPEAVQRGAAALAVERPVAAPAHVAVIRTDSTRAALGRLAAEFWRHPSRRMRVVGVTGTNGKTTTTHLVKAVLERQGHVVGLTGTVHTLMPGERRPAGLTTPEASDLQRLFHQMAEAGCTYAVMEASSQGLDMNRVDDVEFDLGIFTNLTQDHLDYHGTFGAYREAKAKLFRLLSRPGYKPRKAAVLNADDPASEYYRSVTEVPVYTYGFRPDAMVRAADVELSPAGTRLRLCTPQGEVPVSLRLVGRFNVYNALAAAAAGVAEGIALDVIRDALEAEEGVPGRLQPVRAGQPFGVFVDYAHSPDSLENVLHTARGFTRGRLIVVFGCGGDRDPTKRPVMGRIAGCLAHHTIVTSDNPRSEDPVRIVQQIESGLVDGLLPGHTYEVVIDRAEAIRRAVTMAEPDDVIVIAGKGHETYQIFKDRTIPFDDRAVARSLIEARVGKGGSS</sequence>
<dbReference type="EC" id="6.3.2.13" evidence="8"/>
<evidence type="ECO:0000256" key="7">
    <source>
        <dbReference type="ARBA" id="ARBA00023316"/>
    </source>
</evidence>
<evidence type="ECO:0000256" key="5">
    <source>
        <dbReference type="ARBA" id="ARBA00022984"/>
    </source>
</evidence>
<evidence type="ECO:0000313" key="13">
    <source>
        <dbReference type="EMBL" id="MBY6276946.1"/>
    </source>
</evidence>
<evidence type="ECO:0000259" key="12">
    <source>
        <dbReference type="Pfam" id="PF08245"/>
    </source>
</evidence>
<dbReference type="SUPFAM" id="SSF53244">
    <property type="entry name" value="MurD-like peptide ligases, peptide-binding domain"/>
    <property type="match status" value="1"/>
</dbReference>
<dbReference type="GO" id="GO:0005737">
    <property type="term" value="C:cytoplasm"/>
    <property type="evidence" value="ECO:0007669"/>
    <property type="project" value="UniProtKB-SubCell"/>
</dbReference>
<dbReference type="Pfam" id="PF08245">
    <property type="entry name" value="Mur_ligase_M"/>
    <property type="match status" value="1"/>
</dbReference>
<dbReference type="InterPro" id="IPR013221">
    <property type="entry name" value="Mur_ligase_cen"/>
</dbReference>
<feature type="binding site" evidence="8">
    <location>
        <begin position="150"/>
        <end position="151"/>
    </location>
    <ligand>
        <name>UDP-N-acetyl-alpha-D-muramoyl-L-alanyl-D-glutamate</name>
        <dbReference type="ChEBI" id="CHEBI:83900"/>
    </ligand>
</feature>
<dbReference type="HAMAP" id="MF_00208">
    <property type="entry name" value="MurE"/>
    <property type="match status" value="1"/>
</dbReference>
<dbReference type="PANTHER" id="PTHR23135:SF4">
    <property type="entry name" value="UDP-N-ACETYLMURAMOYL-L-ALANYL-D-GLUTAMATE--2,6-DIAMINOPIMELATE LIGASE MURE HOMOLOG, CHLOROPLASTIC"/>
    <property type="match status" value="1"/>
</dbReference>
<dbReference type="GO" id="GO:0005524">
    <property type="term" value="F:ATP binding"/>
    <property type="evidence" value="ECO:0007669"/>
    <property type="project" value="UniProtKB-UniRule"/>
</dbReference>
<keyword evidence="7 8" id="KW-0961">Cell wall biogenesis/degradation</keyword>
<evidence type="ECO:0000256" key="6">
    <source>
        <dbReference type="ARBA" id="ARBA00023306"/>
    </source>
</evidence>
<dbReference type="GO" id="GO:0008360">
    <property type="term" value="P:regulation of cell shape"/>
    <property type="evidence" value="ECO:0007669"/>
    <property type="project" value="UniProtKB-KW"/>
</dbReference>
<comment type="caution">
    <text evidence="8">Lacks conserved residue(s) required for the propagation of feature annotation.</text>
</comment>
<organism evidence="13 14">
    <name type="scientific">Symbiobacterium thermophilum</name>
    <dbReference type="NCBI Taxonomy" id="2734"/>
    <lineage>
        <taxon>Bacteria</taxon>
        <taxon>Bacillati</taxon>
        <taxon>Bacillota</taxon>
        <taxon>Clostridia</taxon>
        <taxon>Eubacteriales</taxon>
        <taxon>Symbiobacteriaceae</taxon>
        <taxon>Symbiobacterium</taxon>
    </lineage>
</organism>
<keyword evidence="8" id="KW-0460">Magnesium</keyword>
<dbReference type="Pfam" id="PF02875">
    <property type="entry name" value="Mur_ligase_C"/>
    <property type="match status" value="1"/>
</dbReference>
<dbReference type="InterPro" id="IPR036565">
    <property type="entry name" value="Mur-like_cat_sf"/>
</dbReference>
<dbReference type="Gene3D" id="3.40.1190.10">
    <property type="entry name" value="Mur-like, catalytic domain"/>
    <property type="match status" value="1"/>
</dbReference>
<dbReference type="GO" id="GO:0009252">
    <property type="term" value="P:peptidoglycan biosynthetic process"/>
    <property type="evidence" value="ECO:0007669"/>
    <property type="project" value="UniProtKB-UniRule"/>
</dbReference>
<dbReference type="InterPro" id="IPR000713">
    <property type="entry name" value="Mur_ligase_N"/>
</dbReference>
<dbReference type="GO" id="GO:0051301">
    <property type="term" value="P:cell division"/>
    <property type="evidence" value="ECO:0007669"/>
    <property type="project" value="UniProtKB-KW"/>
</dbReference>
<dbReference type="RefSeq" id="WP_273380072.1">
    <property type="nucleotide sequence ID" value="NZ_PIUK01000122.1"/>
</dbReference>
<comment type="subcellular location">
    <subcellularLocation>
        <location evidence="8 9">Cytoplasm</location>
    </subcellularLocation>
</comment>
<dbReference type="InterPro" id="IPR005761">
    <property type="entry name" value="UDP-N-AcMur-Glu-dNH2Pim_ligase"/>
</dbReference>
<feature type="binding site" evidence="8">
    <location>
        <begin position="406"/>
        <end position="409"/>
    </location>
    <ligand>
        <name>meso-2,6-diaminopimelate</name>
        <dbReference type="ChEBI" id="CHEBI:57791"/>
    </ligand>
</feature>
<feature type="domain" description="Mur ligase central" evidence="12">
    <location>
        <begin position="106"/>
        <end position="310"/>
    </location>
</feature>
<dbReference type="EMBL" id="PIUK01000122">
    <property type="protein sequence ID" value="MBY6276946.1"/>
    <property type="molecule type" value="Genomic_DNA"/>
</dbReference>
<dbReference type="PANTHER" id="PTHR23135">
    <property type="entry name" value="MUR LIGASE FAMILY MEMBER"/>
    <property type="match status" value="1"/>
</dbReference>
<comment type="similarity">
    <text evidence="2 8">Belongs to the MurCDEF family. MurE subfamily.</text>
</comment>
<dbReference type="SUPFAM" id="SSF53623">
    <property type="entry name" value="MurD-like peptide ligases, catalytic domain"/>
    <property type="match status" value="1"/>
</dbReference>
<feature type="binding site" evidence="8">
    <location>
        <position position="461"/>
    </location>
    <ligand>
        <name>meso-2,6-diaminopimelate</name>
        <dbReference type="ChEBI" id="CHEBI:57791"/>
    </ligand>
</feature>
<dbReference type="NCBIfam" id="TIGR01085">
    <property type="entry name" value="murE"/>
    <property type="match status" value="1"/>
</dbReference>
<evidence type="ECO:0000256" key="1">
    <source>
        <dbReference type="ARBA" id="ARBA00004752"/>
    </source>
</evidence>
<dbReference type="InterPro" id="IPR036615">
    <property type="entry name" value="Mur_ligase_C_dom_sf"/>
</dbReference>
<protein>
    <recommendedName>
        <fullName evidence="8">UDP-N-acetylmuramoyl-L-alanyl-D-glutamate--2,6-diaminopimelate ligase</fullName>
        <ecNumber evidence="8">6.3.2.13</ecNumber>
    </recommendedName>
    <alternativeName>
        <fullName evidence="8">Meso-A2pm-adding enzyme</fullName>
    </alternativeName>
    <alternativeName>
        <fullName evidence="8">Meso-diaminopimelate-adding enzyme</fullName>
    </alternativeName>
    <alternativeName>
        <fullName evidence="8">UDP-MurNAc-L-Ala-D-Glu:meso-diaminopimelate ligase</fullName>
    </alternativeName>
    <alternativeName>
        <fullName evidence="8">UDP-MurNAc-tripeptide synthetase</fullName>
    </alternativeName>
    <alternativeName>
        <fullName evidence="8">UDP-N-acetylmuramyl-tripeptide synthetase</fullName>
    </alternativeName>
</protein>
<dbReference type="InterPro" id="IPR004101">
    <property type="entry name" value="Mur_ligase_C"/>
</dbReference>
<keyword evidence="3 8" id="KW-0132">Cell division</keyword>
<dbReference type="NCBIfam" id="NF001126">
    <property type="entry name" value="PRK00139.1-4"/>
    <property type="match status" value="1"/>
</dbReference>
<comment type="PTM">
    <text evidence="8">Carboxylation is probably crucial for Mg(2+) binding and, consequently, for the gamma-phosphate positioning of ATP.</text>
</comment>
<dbReference type="InterPro" id="IPR035911">
    <property type="entry name" value="MurE/MurF_N"/>
</dbReference>
<dbReference type="GO" id="GO:0008765">
    <property type="term" value="F:UDP-N-acetylmuramoylalanyl-D-glutamate-2,6-diaminopimelate ligase activity"/>
    <property type="evidence" value="ECO:0007669"/>
    <property type="project" value="UniProtKB-UniRule"/>
</dbReference>
<feature type="binding site" evidence="8">
    <location>
        <position position="177"/>
    </location>
    <ligand>
        <name>UDP-N-acetyl-alpha-D-muramoyl-L-alanyl-D-glutamate</name>
        <dbReference type="ChEBI" id="CHEBI:83900"/>
    </ligand>
</feature>
<evidence type="ECO:0000256" key="4">
    <source>
        <dbReference type="ARBA" id="ARBA00022960"/>
    </source>
</evidence>
<dbReference type="NCBIfam" id="NF001124">
    <property type="entry name" value="PRK00139.1-2"/>
    <property type="match status" value="1"/>
</dbReference>
<feature type="binding site" evidence="8">
    <location>
        <position position="465"/>
    </location>
    <ligand>
        <name>meso-2,6-diaminopimelate</name>
        <dbReference type="ChEBI" id="CHEBI:57791"/>
    </ligand>
</feature>
<evidence type="ECO:0000259" key="11">
    <source>
        <dbReference type="Pfam" id="PF02875"/>
    </source>
</evidence>
<feature type="modified residue" description="N6-carboxylysine" evidence="8">
    <location>
        <position position="217"/>
    </location>
</feature>
<keyword evidence="8" id="KW-0963">Cytoplasm</keyword>
<dbReference type="Proteomes" id="UP000732377">
    <property type="component" value="Unassembled WGS sequence"/>
</dbReference>
<evidence type="ECO:0000313" key="14">
    <source>
        <dbReference type="Proteomes" id="UP000732377"/>
    </source>
</evidence>
<evidence type="ECO:0000256" key="9">
    <source>
        <dbReference type="RuleBase" id="RU004135"/>
    </source>
</evidence>
<evidence type="ECO:0000256" key="8">
    <source>
        <dbReference type="HAMAP-Rule" id="MF_00208"/>
    </source>
</evidence>
<comment type="function">
    <text evidence="8">Catalyzes the addition of meso-diaminopimelic acid to the nucleotide precursor UDP-N-acetylmuramoyl-L-alanyl-D-glutamate (UMAG) in the biosynthesis of bacterial cell-wall peptidoglycan.</text>
</comment>
<dbReference type="Gene3D" id="3.90.190.20">
    <property type="entry name" value="Mur ligase, C-terminal domain"/>
    <property type="match status" value="1"/>
</dbReference>
<dbReference type="GO" id="GO:0000287">
    <property type="term" value="F:magnesium ion binding"/>
    <property type="evidence" value="ECO:0007669"/>
    <property type="project" value="UniProtKB-UniRule"/>
</dbReference>
<feature type="binding site" evidence="8">
    <location>
        <begin position="108"/>
        <end position="114"/>
    </location>
    <ligand>
        <name>ATP</name>
        <dbReference type="ChEBI" id="CHEBI:30616"/>
    </ligand>
</feature>
<dbReference type="Pfam" id="PF01225">
    <property type="entry name" value="Mur_ligase"/>
    <property type="match status" value="1"/>
</dbReference>
<reference evidence="13" key="1">
    <citation type="submission" date="2017-11" db="EMBL/GenBank/DDBJ databases">
        <title>Three new genomes from thermophilic consortium.</title>
        <authorList>
            <person name="Quaggio R."/>
            <person name="Amgarten D."/>
            <person name="Setubal J.C."/>
        </authorList>
    </citation>
    <scope>NUCLEOTIDE SEQUENCE</scope>
    <source>
        <strain evidence="13">ZCTH01-B2</strain>
    </source>
</reference>
<keyword evidence="4 8" id="KW-0133">Cell shape</keyword>
<accession>A0A953I4S1</accession>
<dbReference type="SUPFAM" id="SSF63418">
    <property type="entry name" value="MurE/MurF N-terminal domain"/>
    <property type="match status" value="1"/>
</dbReference>
<feature type="binding site" evidence="8">
    <location>
        <position position="185"/>
    </location>
    <ligand>
        <name>UDP-N-acetyl-alpha-D-muramoyl-L-alanyl-D-glutamate</name>
        <dbReference type="ChEBI" id="CHEBI:83900"/>
    </ligand>
</feature>
<feature type="short sequence motif" description="Meso-diaminopimelate recognition motif" evidence="8">
    <location>
        <begin position="406"/>
        <end position="409"/>
    </location>
</feature>
<comment type="pathway">
    <text evidence="1 8 9">Cell wall biogenesis; peptidoglycan biosynthesis.</text>
</comment>
<keyword evidence="6 8" id="KW-0131">Cell cycle</keyword>
<feature type="domain" description="Mur ligase C-terminal" evidence="11">
    <location>
        <begin position="333"/>
        <end position="463"/>
    </location>
</feature>
<comment type="caution">
    <text evidence="13">The sequence shown here is derived from an EMBL/GenBank/DDBJ whole genome shotgun (WGS) entry which is preliminary data.</text>
</comment>
<feature type="binding site" evidence="8">
    <location>
        <position position="382"/>
    </location>
    <ligand>
        <name>meso-2,6-diaminopimelate</name>
        <dbReference type="ChEBI" id="CHEBI:57791"/>
    </ligand>
</feature>
<keyword evidence="8" id="KW-0547">Nucleotide-binding</keyword>
<feature type="binding site" evidence="8">
    <location>
        <position position="28"/>
    </location>
    <ligand>
        <name>UDP-N-acetyl-alpha-D-muramoyl-L-alanyl-D-glutamate</name>
        <dbReference type="ChEBI" id="CHEBI:83900"/>
    </ligand>
</feature>
<dbReference type="GO" id="GO:0071555">
    <property type="term" value="P:cell wall organization"/>
    <property type="evidence" value="ECO:0007669"/>
    <property type="project" value="UniProtKB-KW"/>
</dbReference>
<evidence type="ECO:0000256" key="2">
    <source>
        <dbReference type="ARBA" id="ARBA00005898"/>
    </source>
</evidence>
<comment type="catalytic activity">
    <reaction evidence="8">
        <text>UDP-N-acetyl-alpha-D-muramoyl-L-alanyl-D-glutamate + meso-2,6-diaminopimelate + ATP = UDP-N-acetyl-alpha-D-muramoyl-L-alanyl-gamma-D-glutamyl-meso-2,6-diaminopimelate + ADP + phosphate + H(+)</text>
        <dbReference type="Rhea" id="RHEA:23676"/>
        <dbReference type="ChEBI" id="CHEBI:15378"/>
        <dbReference type="ChEBI" id="CHEBI:30616"/>
        <dbReference type="ChEBI" id="CHEBI:43474"/>
        <dbReference type="ChEBI" id="CHEBI:57791"/>
        <dbReference type="ChEBI" id="CHEBI:83900"/>
        <dbReference type="ChEBI" id="CHEBI:83905"/>
        <dbReference type="ChEBI" id="CHEBI:456216"/>
        <dbReference type="EC" id="6.3.2.13"/>
    </reaction>
</comment>
<keyword evidence="5 8" id="KW-0573">Peptidoglycan synthesis</keyword>
<keyword evidence="8" id="KW-0067">ATP-binding</keyword>
<dbReference type="Gene3D" id="3.40.1390.10">
    <property type="entry name" value="MurE/MurF, N-terminal domain"/>
    <property type="match status" value="1"/>
</dbReference>
<gene>
    <name evidence="8" type="primary">murE</name>
    <name evidence="13" type="ORF">CWE10_12170</name>
</gene>
<comment type="cofactor">
    <cofactor evidence="8">
        <name>Mg(2+)</name>
        <dbReference type="ChEBI" id="CHEBI:18420"/>
    </cofactor>
</comment>
<evidence type="ECO:0000256" key="3">
    <source>
        <dbReference type="ARBA" id="ARBA00022618"/>
    </source>
</evidence>
<keyword evidence="8 13" id="KW-0436">Ligase</keyword>
<feature type="domain" description="Mur ligase N-terminal catalytic" evidence="10">
    <location>
        <begin position="21"/>
        <end position="93"/>
    </location>
</feature>
<name>A0A953I4S1_SYMTR</name>